<evidence type="ECO:0008006" key="3">
    <source>
        <dbReference type="Google" id="ProtNLM"/>
    </source>
</evidence>
<gene>
    <name evidence="1" type="ORF">PIB30_026065</name>
</gene>
<keyword evidence="2" id="KW-1185">Reference proteome</keyword>
<organism evidence="1 2">
    <name type="scientific">Stylosanthes scabra</name>
    <dbReference type="NCBI Taxonomy" id="79078"/>
    <lineage>
        <taxon>Eukaryota</taxon>
        <taxon>Viridiplantae</taxon>
        <taxon>Streptophyta</taxon>
        <taxon>Embryophyta</taxon>
        <taxon>Tracheophyta</taxon>
        <taxon>Spermatophyta</taxon>
        <taxon>Magnoliopsida</taxon>
        <taxon>eudicotyledons</taxon>
        <taxon>Gunneridae</taxon>
        <taxon>Pentapetalae</taxon>
        <taxon>rosids</taxon>
        <taxon>fabids</taxon>
        <taxon>Fabales</taxon>
        <taxon>Fabaceae</taxon>
        <taxon>Papilionoideae</taxon>
        <taxon>50 kb inversion clade</taxon>
        <taxon>dalbergioids sensu lato</taxon>
        <taxon>Dalbergieae</taxon>
        <taxon>Pterocarpus clade</taxon>
        <taxon>Stylosanthes</taxon>
    </lineage>
</organism>
<feature type="non-terminal residue" evidence="1">
    <location>
        <position position="1"/>
    </location>
</feature>
<name>A0ABU6Q9S3_9FABA</name>
<proteinExistence type="predicted"/>
<accession>A0ABU6Q9S3</accession>
<evidence type="ECO:0000313" key="2">
    <source>
        <dbReference type="Proteomes" id="UP001341840"/>
    </source>
</evidence>
<sequence>PKTAIRCRCLSKTWKEELSSYDKHKTITYNRKDKNSSIFMHFGPPPWVDVEEFLNSIEVYYCQAIFGYAFEYTPNTDQYYVVHVGDILVHKLGYHNVVHAGKAWWID</sequence>
<evidence type="ECO:0000313" key="1">
    <source>
        <dbReference type="EMBL" id="MED6108655.1"/>
    </source>
</evidence>
<dbReference type="Proteomes" id="UP001341840">
    <property type="component" value="Unassembled WGS sequence"/>
</dbReference>
<reference evidence="1 2" key="1">
    <citation type="journal article" date="2023" name="Plants (Basel)">
        <title>Bridging the Gap: Combining Genomics and Transcriptomics Approaches to Understand Stylosanthes scabra, an Orphan Legume from the Brazilian Caatinga.</title>
        <authorList>
            <person name="Ferreira-Neto J.R.C."/>
            <person name="da Silva M.D."/>
            <person name="Binneck E."/>
            <person name="de Melo N.F."/>
            <person name="da Silva R.H."/>
            <person name="de Melo A.L.T.M."/>
            <person name="Pandolfi V."/>
            <person name="Bustamante F.O."/>
            <person name="Brasileiro-Vidal A.C."/>
            <person name="Benko-Iseppon A.M."/>
        </authorList>
    </citation>
    <scope>NUCLEOTIDE SEQUENCE [LARGE SCALE GENOMIC DNA]</scope>
    <source>
        <tissue evidence="1">Leaves</tissue>
    </source>
</reference>
<comment type="caution">
    <text evidence="1">The sequence shown here is derived from an EMBL/GenBank/DDBJ whole genome shotgun (WGS) entry which is preliminary data.</text>
</comment>
<protein>
    <recommendedName>
        <fullName evidence="3">F-box protein</fullName>
    </recommendedName>
</protein>
<dbReference type="EMBL" id="JASCZI010000097">
    <property type="protein sequence ID" value="MED6108655.1"/>
    <property type="molecule type" value="Genomic_DNA"/>
</dbReference>